<dbReference type="EMBL" id="JBBUKT010000001">
    <property type="protein sequence ID" value="MEK7948912.1"/>
    <property type="molecule type" value="Genomic_DNA"/>
</dbReference>
<name>A0ABU9AMI3_9BACT</name>
<evidence type="ECO:0000313" key="3">
    <source>
        <dbReference type="EMBL" id="MEK7948912.1"/>
    </source>
</evidence>
<accession>A0ABU9AMI3</accession>
<feature type="region of interest" description="Disordered" evidence="1">
    <location>
        <begin position="162"/>
        <end position="195"/>
    </location>
</feature>
<evidence type="ECO:0000256" key="2">
    <source>
        <dbReference type="SAM" id="SignalP"/>
    </source>
</evidence>
<feature type="chain" id="PRO_5046670073" description="DUF4412 domain-containing protein" evidence="2">
    <location>
        <begin position="20"/>
        <end position="195"/>
    </location>
</feature>
<organism evidence="3 4">
    <name type="scientific">Luteolibacter soli</name>
    <dbReference type="NCBI Taxonomy" id="3135280"/>
    <lineage>
        <taxon>Bacteria</taxon>
        <taxon>Pseudomonadati</taxon>
        <taxon>Verrucomicrobiota</taxon>
        <taxon>Verrucomicrobiia</taxon>
        <taxon>Verrucomicrobiales</taxon>
        <taxon>Verrucomicrobiaceae</taxon>
        <taxon>Luteolibacter</taxon>
    </lineage>
</organism>
<dbReference type="Proteomes" id="UP001371305">
    <property type="component" value="Unassembled WGS sequence"/>
</dbReference>
<evidence type="ECO:0008006" key="5">
    <source>
        <dbReference type="Google" id="ProtNLM"/>
    </source>
</evidence>
<comment type="caution">
    <text evidence="3">The sequence shown here is derived from an EMBL/GenBank/DDBJ whole genome shotgun (WGS) entry which is preliminary data.</text>
</comment>
<evidence type="ECO:0000313" key="4">
    <source>
        <dbReference type="Proteomes" id="UP001371305"/>
    </source>
</evidence>
<sequence>MNLKTLVAIAALSCGLAHAGVPGLEVQGPYASVKTNKDGSREYFERTRDMTVITKKTVSPEGKAVLKTVYRLDDMGNPKTCDIFDGKGTRLFKSRYGYSRKQGLTYGKLVEEQMFDARAKRTDPKTGEEIPVRRFIYTYDAQGNRNAPISITTIPGKTADEVFGPSALEYDPFDGQKPDQQAVPKANPRAKPVGK</sequence>
<reference evidence="3 4" key="1">
    <citation type="submission" date="2024-04" db="EMBL/GenBank/DDBJ databases">
        <title>Luteolibacter sp. isolated from soil.</title>
        <authorList>
            <person name="An J."/>
        </authorList>
    </citation>
    <scope>NUCLEOTIDE SEQUENCE [LARGE SCALE GENOMIC DNA]</scope>
    <source>
        <strain evidence="3 4">Y139</strain>
    </source>
</reference>
<protein>
    <recommendedName>
        <fullName evidence="5">DUF4412 domain-containing protein</fullName>
    </recommendedName>
</protein>
<keyword evidence="4" id="KW-1185">Reference proteome</keyword>
<feature type="signal peptide" evidence="2">
    <location>
        <begin position="1"/>
        <end position="19"/>
    </location>
</feature>
<keyword evidence="2" id="KW-0732">Signal</keyword>
<proteinExistence type="predicted"/>
<gene>
    <name evidence="3" type="ORF">WKV53_00310</name>
</gene>
<dbReference type="RefSeq" id="WP_341402252.1">
    <property type="nucleotide sequence ID" value="NZ_JBBUKT010000001.1"/>
</dbReference>
<evidence type="ECO:0000256" key="1">
    <source>
        <dbReference type="SAM" id="MobiDB-lite"/>
    </source>
</evidence>